<evidence type="ECO:0000256" key="2">
    <source>
        <dbReference type="RuleBase" id="RU003616"/>
    </source>
</evidence>
<dbReference type="EMBL" id="FVGW01000007">
    <property type="protein sequence ID" value="SKM35734.1"/>
    <property type="molecule type" value="Genomic_DNA"/>
</dbReference>
<keyword evidence="4" id="KW-0346">Stress response</keyword>
<protein>
    <submittedName>
        <fullName evidence="4">Heat shock protein HspX</fullName>
    </submittedName>
</protein>
<dbReference type="SUPFAM" id="SSF49764">
    <property type="entry name" value="HSP20-like chaperones"/>
    <property type="match status" value="1"/>
</dbReference>
<dbReference type="RefSeq" id="WP_025982458.1">
    <property type="nucleotide sequence ID" value="NZ_CP021122.1"/>
</dbReference>
<dbReference type="Gene3D" id="2.60.40.790">
    <property type="match status" value="1"/>
</dbReference>
<feature type="domain" description="SHSP" evidence="3">
    <location>
        <begin position="27"/>
        <end position="139"/>
    </location>
</feature>
<dbReference type="AlphaFoldDB" id="A0A1U0HGD2"/>
<dbReference type="Pfam" id="PF00011">
    <property type="entry name" value="HSP20"/>
    <property type="match status" value="1"/>
</dbReference>
<name>A0A1U0HGD2_9MYCO</name>
<dbReference type="InterPro" id="IPR031107">
    <property type="entry name" value="Small_HSP"/>
</dbReference>
<dbReference type="PANTHER" id="PTHR11527">
    <property type="entry name" value="HEAT-SHOCK PROTEIN 20 FAMILY MEMBER"/>
    <property type="match status" value="1"/>
</dbReference>
<sequence>MASRTLARKLLPEFSTLMTDFPSWAGLRPVFGTHGILLEEEMQDGSYTVRAEIPGIDIDKDLDIIIRSGHLTIKAERSEKTEAQGRSEFSYGSFTRTVLLPVGADADAATATYDKGILSVSIPVTEAAESEKHVSVRQAG</sequence>
<dbReference type="PROSITE" id="PS01031">
    <property type="entry name" value="SHSP"/>
    <property type="match status" value="1"/>
</dbReference>
<accession>A0A1U0HGD2</accession>
<evidence type="ECO:0000313" key="5">
    <source>
        <dbReference type="Proteomes" id="UP000190074"/>
    </source>
</evidence>
<dbReference type="InterPro" id="IPR002068">
    <property type="entry name" value="A-crystallin/Hsp20_dom"/>
</dbReference>
<evidence type="ECO:0000256" key="1">
    <source>
        <dbReference type="PROSITE-ProRule" id="PRU00285"/>
    </source>
</evidence>
<organism evidence="4 5">
    <name type="scientific">Mycobacteroides abscessus subsp. massiliense</name>
    <dbReference type="NCBI Taxonomy" id="1962118"/>
    <lineage>
        <taxon>Bacteria</taxon>
        <taxon>Bacillati</taxon>
        <taxon>Actinomycetota</taxon>
        <taxon>Actinomycetes</taxon>
        <taxon>Mycobacteriales</taxon>
        <taxon>Mycobacteriaceae</taxon>
        <taxon>Mycobacteroides</taxon>
        <taxon>Mycobacteroides abscessus</taxon>
    </lineage>
</organism>
<reference evidence="4 5" key="1">
    <citation type="submission" date="2016-11" db="EMBL/GenBank/DDBJ databases">
        <authorList>
            <consortium name="Pathogen Informatics"/>
        </authorList>
    </citation>
    <scope>NUCLEOTIDE SEQUENCE [LARGE SCALE GENOMIC DNA]</scope>
    <source>
        <strain evidence="4 5">911</strain>
    </source>
</reference>
<comment type="similarity">
    <text evidence="1 2">Belongs to the small heat shock protein (HSP20) family.</text>
</comment>
<dbReference type="CDD" id="cd06464">
    <property type="entry name" value="ACD_sHsps-like"/>
    <property type="match status" value="1"/>
</dbReference>
<evidence type="ECO:0000259" key="3">
    <source>
        <dbReference type="PROSITE" id="PS01031"/>
    </source>
</evidence>
<evidence type="ECO:0000313" key="4">
    <source>
        <dbReference type="EMBL" id="SKM35734.1"/>
    </source>
</evidence>
<dbReference type="Proteomes" id="UP000190074">
    <property type="component" value="Unassembled WGS sequence"/>
</dbReference>
<gene>
    <name evidence="4" type="primary">hspX_2</name>
    <name evidence="4" type="ORF">SAMEA2259716_03700</name>
</gene>
<dbReference type="InterPro" id="IPR008978">
    <property type="entry name" value="HSP20-like_chaperone"/>
</dbReference>
<proteinExistence type="inferred from homology"/>